<dbReference type="EMBL" id="FTMC01000021">
    <property type="protein sequence ID" value="SIR38633.1"/>
    <property type="molecule type" value="Genomic_DNA"/>
</dbReference>
<feature type="domain" description="Capsule synthesis protein CapA" evidence="2">
    <location>
        <begin position="4"/>
        <end position="285"/>
    </location>
</feature>
<dbReference type="Pfam" id="PF09587">
    <property type="entry name" value="PGA_cap"/>
    <property type="match status" value="1"/>
</dbReference>
<name>A0A1N7AI33_9PSED</name>
<proteinExistence type="inferred from homology"/>
<dbReference type="InterPro" id="IPR052169">
    <property type="entry name" value="CW_Biosynth-Accessory"/>
</dbReference>
<dbReference type="Gene3D" id="3.60.21.10">
    <property type="match status" value="1"/>
</dbReference>
<dbReference type="SUPFAM" id="SSF56300">
    <property type="entry name" value="Metallo-dependent phosphatases"/>
    <property type="match status" value="1"/>
</dbReference>
<evidence type="ECO:0000259" key="2">
    <source>
        <dbReference type="SMART" id="SM00854"/>
    </source>
</evidence>
<evidence type="ECO:0000313" key="3">
    <source>
        <dbReference type="EMBL" id="SIR38633.1"/>
    </source>
</evidence>
<dbReference type="InterPro" id="IPR029052">
    <property type="entry name" value="Metallo-depent_PP-like"/>
</dbReference>
<protein>
    <submittedName>
        <fullName evidence="3">Poly-gamma-glutamate synthesis protein (Capsule biosynthesis protein)</fullName>
    </submittedName>
</protein>
<dbReference type="SMART" id="SM00854">
    <property type="entry name" value="PGA_cap"/>
    <property type="match status" value="1"/>
</dbReference>
<comment type="similarity">
    <text evidence="1">Belongs to the CapA family.</text>
</comment>
<dbReference type="Proteomes" id="UP000186079">
    <property type="component" value="Unassembled WGS sequence"/>
</dbReference>
<dbReference type="PANTHER" id="PTHR33393:SF11">
    <property type="entry name" value="POLYGLUTAMINE SYNTHESIS ACCESSORY PROTEIN RV0574C-RELATED"/>
    <property type="match status" value="1"/>
</dbReference>
<evidence type="ECO:0000256" key="1">
    <source>
        <dbReference type="ARBA" id="ARBA00005662"/>
    </source>
</evidence>
<sequence length="369" mass="41285">MTLRLFLAGDVMPARGIDQILPHAGDPRLYEPWMNDARDYVRLAESKNGLVPRPVDFAYVWGVALDILARQRPDLRLINLECAVTARGRPAAKGIHYRLHPGNLPLLEAAAIDGCVLANNHVLDWGPDGLRDTLTHLEHRALRHAGAGHDLTEAEAPAIFALENDRRLLLFARATDDCGVPGDWAAGARRPGMARLAELDSVRLAHLGQLINAARQPGDRVVLSIHWGGNWGYIVPEEQRRFAHRLIDEAGVDLVYGHSSHHPKGFEIHHGRLILYGCGDLINDYEGIEGHEGFRSELTLLYFPELDDEGRLSRLQLAPVRLRHLRLEAPSAHDRQWLRDTLERECAELGNPGRLVESDAGVWEWRGEP</sequence>
<dbReference type="CDD" id="cd07381">
    <property type="entry name" value="MPP_CapA"/>
    <property type="match status" value="1"/>
</dbReference>
<gene>
    <name evidence="3" type="ORF">SAMN05421672_12168</name>
</gene>
<dbReference type="InterPro" id="IPR019079">
    <property type="entry name" value="Capsule_synth_CapA"/>
</dbReference>
<accession>A0A1N7AI33</accession>
<reference evidence="3 4" key="1">
    <citation type="submission" date="2017-01" db="EMBL/GenBank/DDBJ databases">
        <authorList>
            <person name="Mah S.A."/>
            <person name="Swanson W.J."/>
            <person name="Moy G.W."/>
            <person name="Vacquier V.D."/>
        </authorList>
    </citation>
    <scope>NUCLEOTIDE SEQUENCE [LARGE SCALE GENOMIC DNA]</scope>
    <source>
        <strain evidence="3 4">ATCC 29606</strain>
    </source>
</reference>
<dbReference type="PANTHER" id="PTHR33393">
    <property type="entry name" value="POLYGLUTAMINE SYNTHESIS ACCESSORY PROTEIN RV0574C-RELATED"/>
    <property type="match status" value="1"/>
</dbReference>
<evidence type="ECO:0000313" key="4">
    <source>
        <dbReference type="Proteomes" id="UP000186079"/>
    </source>
</evidence>
<dbReference type="AlphaFoldDB" id="A0A1N7AI33"/>
<organism evidence="3 4">
    <name type="scientific">Pseudomonas flexibilis</name>
    <dbReference type="NCBI Taxonomy" id="706570"/>
    <lineage>
        <taxon>Bacteria</taxon>
        <taxon>Pseudomonadati</taxon>
        <taxon>Pseudomonadota</taxon>
        <taxon>Gammaproteobacteria</taxon>
        <taxon>Pseudomonadales</taxon>
        <taxon>Pseudomonadaceae</taxon>
        <taxon>Pseudomonas</taxon>
    </lineage>
</organism>
<dbReference type="RefSeq" id="WP_039562861.1">
    <property type="nucleotide sequence ID" value="NZ_FTMC01000021.1"/>
</dbReference>